<dbReference type="AlphaFoldDB" id="A0A0R3S2X8"/>
<feature type="region of interest" description="Disordered" evidence="4">
    <location>
        <begin position="1"/>
        <end position="41"/>
    </location>
</feature>
<keyword evidence="5" id="KW-1185">Reference proteome</keyword>
<accession>A0A0R3S2X8</accession>
<name>A0A0R3S2X8_9BILA</name>
<dbReference type="WBParaSite" id="EEL_0000909501-mRNA-1">
    <property type="protein sequence ID" value="EEL_0000909501-mRNA-1"/>
    <property type="gene ID" value="EEL_0000909501"/>
</dbReference>
<comment type="function">
    <text evidence="1">Extremely potent competitive inhibitor of cAMP-dependent protein kinase activity, this protein interacts with the catalytic subunit of the enzyme after the cAMP-induced dissociation of its regulatory chains.</text>
</comment>
<evidence type="ECO:0000313" key="6">
    <source>
        <dbReference type="WBParaSite" id="EEL_0000909501-mRNA-1"/>
    </source>
</evidence>
<dbReference type="Pfam" id="PF02827">
    <property type="entry name" value="PKI"/>
    <property type="match status" value="1"/>
</dbReference>
<sequence>MDDATQAKDSTAEDDQMKSFVNSGRSGRRNAIPEVDARGVDPDATKLAERLSLMNTDGQDNYTVDDTTGNGIEIGLKLKVSKLSSFRCFATWCFLEEVNLFNLSAPTSHSSL</sequence>
<evidence type="ECO:0000313" key="5">
    <source>
        <dbReference type="Proteomes" id="UP000050640"/>
    </source>
</evidence>
<evidence type="ECO:0000256" key="2">
    <source>
        <dbReference type="ARBA" id="ARBA00006393"/>
    </source>
</evidence>
<dbReference type="InterPro" id="IPR004171">
    <property type="entry name" value="cAMP_dep_PKI"/>
</dbReference>
<keyword evidence="3" id="KW-0649">Protein kinase inhibitor</keyword>
<proteinExistence type="inferred from homology"/>
<protein>
    <submittedName>
        <fullName evidence="6">Nucleocapsid protein</fullName>
    </submittedName>
</protein>
<dbReference type="GO" id="GO:0004862">
    <property type="term" value="F:cAMP-dependent protein kinase inhibitor activity"/>
    <property type="evidence" value="ECO:0007669"/>
    <property type="project" value="InterPro"/>
</dbReference>
<evidence type="ECO:0000256" key="3">
    <source>
        <dbReference type="ARBA" id="ARBA00023013"/>
    </source>
</evidence>
<reference evidence="6" key="1">
    <citation type="submission" date="2017-02" db="UniProtKB">
        <authorList>
            <consortium name="WormBaseParasite"/>
        </authorList>
    </citation>
    <scope>IDENTIFICATION</scope>
</reference>
<evidence type="ECO:0000256" key="4">
    <source>
        <dbReference type="SAM" id="MobiDB-lite"/>
    </source>
</evidence>
<organism evidence="5 6">
    <name type="scientific">Elaeophora elaphi</name>
    <dbReference type="NCBI Taxonomy" id="1147741"/>
    <lineage>
        <taxon>Eukaryota</taxon>
        <taxon>Metazoa</taxon>
        <taxon>Ecdysozoa</taxon>
        <taxon>Nematoda</taxon>
        <taxon>Chromadorea</taxon>
        <taxon>Rhabditida</taxon>
        <taxon>Spirurina</taxon>
        <taxon>Spiruromorpha</taxon>
        <taxon>Filarioidea</taxon>
        <taxon>Onchocercidae</taxon>
        <taxon>Elaeophora</taxon>
    </lineage>
</organism>
<evidence type="ECO:0000256" key="1">
    <source>
        <dbReference type="ARBA" id="ARBA00002844"/>
    </source>
</evidence>
<dbReference type="Proteomes" id="UP000050640">
    <property type="component" value="Unplaced"/>
</dbReference>
<comment type="similarity">
    <text evidence="2">Belongs to the PKI family.</text>
</comment>